<comment type="similarity">
    <text evidence="1">Belongs to the methyl-accepting chemotaxis (MCP) protein family.</text>
</comment>
<organism evidence="7 8">
    <name type="scientific">Comamonas nitrativorans</name>
    <dbReference type="NCBI Taxonomy" id="108437"/>
    <lineage>
        <taxon>Bacteria</taxon>
        <taxon>Pseudomonadati</taxon>
        <taxon>Pseudomonadota</taxon>
        <taxon>Betaproteobacteria</taxon>
        <taxon>Burkholderiales</taxon>
        <taxon>Comamonadaceae</taxon>
        <taxon>Comamonas</taxon>
    </lineage>
</organism>
<dbReference type="SMART" id="SM00283">
    <property type="entry name" value="MA"/>
    <property type="match status" value="1"/>
</dbReference>
<dbReference type="SMART" id="SM00304">
    <property type="entry name" value="HAMP"/>
    <property type="match status" value="1"/>
</dbReference>
<accession>A0ABV9GV68</accession>
<evidence type="ECO:0000256" key="1">
    <source>
        <dbReference type="ARBA" id="ARBA00029447"/>
    </source>
</evidence>
<sequence>MRTNLPVTDREYRFNSQETLVSVTDTKGHITYCNPAFIAVSGFAEEELLGQPHNIIRHPDMPAEAFRDLWATIRAGQPWTGLVKNRRKNGDFYWVQANVTPLRAGAAITGYLSVRTLPTQEQVQAAQALYATLQAEVRAGRRPSRRLSAGTVQRTGWRGYIARGLQPGTGARLVGLCAAVAAVTAWPAMAQAPLAVTVATAAIAVFGAGWLARRWAVAPLASLVYDANLLASGDLSHTVTTGADGSIGQLQRALFQLSVNLRTVVQDVRSEVQQLEQSVQEVAAGNHHLFERTQTQANNLAVTASAMEEITSTVHSSAASAAEGARLAAHTKTLTDSGHEAVQAAGHTMQGIAHAAQDIQSIVQLIEGVAFQTNLLALNAAVEAARAGEAGRGFAVVAGEVRALAARTADAAGSIRHLIGQSTGRVADGTEATGAALQRMDATLQAVAQVDALLAQINTAANEQQQGIAQINHAIADLDAITQQNAALVEQVTAAALALRTQAGNVRNTMRLLRLSSAEAALSQYGSAPEPVHPLSMEPASQQKAAI</sequence>
<dbReference type="InterPro" id="IPR004089">
    <property type="entry name" value="MCPsignal_dom"/>
</dbReference>
<dbReference type="EMBL" id="JBHSEW010000001">
    <property type="protein sequence ID" value="MFC4620943.1"/>
    <property type="molecule type" value="Genomic_DNA"/>
</dbReference>
<comment type="caution">
    <text evidence="7">The sequence shown here is derived from an EMBL/GenBank/DDBJ whole genome shotgun (WGS) entry which is preliminary data.</text>
</comment>
<dbReference type="Pfam" id="PF08447">
    <property type="entry name" value="PAS_3"/>
    <property type="match status" value="1"/>
</dbReference>
<evidence type="ECO:0000256" key="3">
    <source>
        <dbReference type="SAM" id="MobiDB-lite"/>
    </source>
</evidence>
<dbReference type="InterPro" id="IPR001610">
    <property type="entry name" value="PAC"/>
</dbReference>
<dbReference type="InterPro" id="IPR003660">
    <property type="entry name" value="HAMP_dom"/>
</dbReference>
<feature type="region of interest" description="Disordered" evidence="3">
    <location>
        <begin position="527"/>
        <end position="547"/>
    </location>
</feature>
<dbReference type="NCBIfam" id="TIGR00229">
    <property type="entry name" value="sensory_box"/>
    <property type="match status" value="1"/>
</dbReference>
<evidence type="ECO:0000259" key="6">
    <source>
        <dbReference type="PROSITE" id="PS50885"/>
    </source>
</evidence>
<dbReference type="Proteomes" id="UP001595967">
    <property type="component" value="Unassembled WGS sequence"/>
</dbReference>
<feature type="domain" description="Methyl-accepting transducer" evidence="4">
    <location>
        <begin position="271"/>
        <end position="500"/>
    </location>
</feature>
<proteinExistence type="inferred from homology"/>
<dbReference type="SUPFAM" id="SSF58104">
    <property type="entry name" value="Methyl-accepting chemotaxis protein (MCP) signaling domain"/>
    <property type="match status" value="1"/>
</dbReference>
<dbReference type="CDD" id="cd00130">
    <property type="entry name" value="PAS"/>
    <property type="match status" value="1"/>
</dbReference>
<protein>
    <submittedName>
        <fullName evidence="7">Methyl-accepting chemotaxis protein</fullName>
    </submittedName>
</protein>
<dbReference type="PROSITE" id="PS50111">
    <property type="entry name" value="CHEMOTAXIS_TRANSDUC_2"/>
    <property type="match status" value="1"/>
</dbReference>
<name>A0ABV9GV68_9BURK</name>
<dbReference type="SUPFAM" id="SSF55785">
    <property type="entry name" value="PYP-like sensor domain (PAS domain)"/>
    <property type="match status" value="1"/>
</dbReference>
<dbReference type="InterPro" id="IPR013655">
    <property type="entry name" value="PAS_fold_3"/>
</dbReference>
<dbReference type="InterPro" id="IPR051310">
    <property type="entry name" value="MCP_chemotaxis"/>
</dbReference>
<dbReference type="Pfam" id="PF00015">
    <property type="entry name" value="MCPsignal"/>
    <property type="match status" value="1"/>
</dbReference>
<dbReference type="InterPro" id="IPR004090">
    <property type="entry name" value="Chemotax_Me-accpt_rcpt"/>
</dbReference>
<dbReference type="PRINTS" id="PR00260">
    <property type="entry name" value="CHEMTRNSDUCR"/>
</dbReference>
<dbReference type="PANTHER" id="PTHR43531:SF7">
    <property type="entry name" value="AEROTAXIS RECEPTOR"/>
    <property type="match status" value="1"/>
</dbReference>
<dbReference type="PROSITE" id="PS50885">
    <property type="entry name" value="HAMP"/>
    <property type="match status" value="1"/>
</dbReference>
<dbReference type="Gene3D" id="3.30.450.20">
    <property type="entry name" value="PAS domain"/>
    <property type="match status" value="1"/>
</dbReference>
<feature type="domain" description="PAS" evidence="5">
    <location>
        <begin position="14"/>
        <end position="60"/>
    </location>
</feature>
<evidence type="ECO:0000256" key="2">
    <source>
        <dbReference type="PROSITE-ProRule" id="PRU00284"/>
    </source>
</evidence>
<dbReference type="InterPro" id="IPR035965">
    <property type="entry name" value="PAS-like_dom_sf"/>
</dbReference>
<dbReference type="SMART" id="SM00091">
    <property type="entry name" value="PAS"/>
    <property type="match status" value="1"/>
</dbReference>
<evidence type="ECO:0000259" key="5">
    <source>
        <dbReference type="PROSITE" id="PS50112"/>
    </source>
</evidence>
<evidence type="ECO:0000259" key="4">
    <source>
        <dbReference type="PROSITE" id="PS50111"/>
    </source>
</evidence>
<dbReference type="Gene3D" id="1.10.287.950">
    <property type="entry name" value="Methyl-accepting chemotaxis protein"/>
    <property type="match status" value="1"/>
</dbReference>
<feature type="domain" description="HAMP" evidence="6">
    <location>
        <begin position="214"/>
        <end position="266"/>
    </location>
</feature>
<evidence type="ECO:0000313" key="7">
    <source>
        <dbReference type="EMBL" id="MFC4620943.1"/>
    </source>
</evidence>
<keyword evidence="2" id="KW-0807">Transducer</keyword>
<gene>
    <name evidence="7" type="ORF">ACFO3A_01745</name>
</gene>
<dbReference type="SMART" id="SM00086">
    <property type="entry name" value="PAC"/>
    <property type="match status" value="1"/>
</dbReference>
<reference evidence="8" key="1">
    <citation type="journal article" date="2019" name="Int. J. Syst. Evol. Microbiol.">
        <title>The Global Catalogue of Microorganisms (GCM) 10K type strain sequencing project: providing services to taxonomists for standard genome sequencing and annotation.</title>
        <authorList>
            <consortium name="The Broad Institute Genomics Platform"/>
            <consortium name="The Broad Institute Genome Sequencing Center for Infectious Disease"/>
            <person name="Wu L."/>
            <person name="Ma J."/>
        </authorList>
    </citation>
    <scope>NUCLEOTIDE SEQUENCE [LARGE SCALE GENOMIC DNA]</scope>
    <source>
        <strain evidence="8">JCM 11650</strain>
    </source>
</reference>
<dbReference type="PANTHER" id="PTHR43531">
    <property type="entry name" value="PROTEIN ICFG"/>
    <property type="match status" value="1"/>
</dbReference>
<dbReference type="PROSITE" id="PS50112">
    <property type="entry name" value="PAS"/>
    <property type="match status" value="1"/>
</dbReference>
<dbReference type="RefSeq" id="WP_377723416.1">
    <property type="nucleotide sequence ID" value="NZ_JBHSEW010000001.1"/>
</dbReference>
<evidence type="ECO:0000313" key="8">
    <source>
        <dbReference type="Proteomes" id="UP001595967"/>
    </source>
</evidence>
<keyword evidence="8" id="KW-1185">Reference proteome</keyword>
<dbReference type="InterPro" id="IPR000014">
    <property type="entry name" value="PAS"/>
</dbReference>